<name>A0A1I4YE81_9PROT</name>
<feature type="compositionally biased region" description="Basic and acidic residues" evidence="1">
    <location>
        <begin position="145"/>
        <end position="161"/>
    </location>
</feature>
<dbReference type="EMBL" id="FOVJ01000001">
    <property type="protein sequence ID" value="SFN36337.1"/>
    <property type="molecule type" value="Genomic_DNA"/>
</dbReference>
<gene>
    <name evidence="3" type="ORF">SAMN05216386_0653</name>
</gene>
<keyword evidence="2" id="KW-1133">Transmembrane helix</keyword>
<reference evidence="4" key="1">
    <citation type="submission" date="2016-10" db="EMBL/GenBank/DDBJ databases">
        <authorList>
            <person name="Varghese N."/>
        </authorList>
    </citation>
    <scope>NUCLEOTIDE SEQUENCE [LARGE SCALE GENOMIC DNA]</scope>
    <source>
        <strain evidence="4">Nsp8</strain>
    </source>
</reference>
<dbReference type="AlphaFoldDB" id="A0A1I4YE81"/>
<evidence type="ECO:0000313" key="4">
    <source>
        <dbReference type="Proteomes" id="UP000183107"/>
    </source>
</evidence>
<accession>A0A1I4YE81</accession>
<organism evidence="3 4">
    <name type="scientific">Nitrosospira briensis</name>
    <dbReference type="NCBI Taxonomy" id="35799"/>
    <lineage>
        <taxon>Bacteria</taxon>
        <taxon>Pseudomonadati</taxon>
        <taxon>Pseudomonadota</taxon>
        <taxon>Betaproteobacteria</taxon>
        <taxon>Nitrosomonadales</taxon>
        <taxon>Nitrosomonadaceae</taxon>
        <taxon>Nitrosospira</taxon>
    </lineage>
</organism>
<feature type="region of interest" description="Disordered" evidence="1">
    <location>
        <begin position="145"/>
        <end position="171"/>
    </location>
</feature>
<evidence type="ECO:0000256" key="1">
    <source>
        <dbReference type="SAM" id="MobiDB-lite"/>
    </source>
</evidence>
<keyword evidence="2" id="KW-0472">Membrane</keyword>
<evidence type="ECO:0000256" key="2">
    <source>
        <dbReference type="SAM" id="Phobius"/>
    </source>
</evidence>
<dbReference type="Proteomes" id="UP000183107">
    <property type="component" value="Unassembled WGS sequence"/>
</dbReference>
<sequence length="171" mass="19190">MGDNPAVYLANELAHVSRSYSRCRMKTQRLLAIASMGSMLGLMTSCAPMSPYQTIDSPALRKTVQNARTRSDHDVLASYFENLAKEMGERAEEQKKLLQHYQEKSYLYGRRAQDQQSHTWALMVRYEQAAKTSLSKAALHREIAAKLEQEGNTDSGHKTAEAHAGARSKNN</sequence>
<feature type="transmembrane region" description="Helical" evidence="2">
    <location>
        <begin position="30"/>
        <end position="52"/>
    </location>
</feature>
<keyword evidence="2" id="KW-0812">Transmembrane</keyword>
<protein>
    <submittedName>
        <fullName evidence="3">Uncharacterized protein</fullName>
    </submittedName>
</protein>
<evidence type="ECO:0000313" key="3">
    <source>
        <dbReference type="EMBL" id="SFN36337.1"/>
    </source>
</evidence>
<keyword evidence="4" id="KW-1185">Reference proteome</keyword>
<proteinExistence type="predicted"/>